<organism evidence="4 5">
    <name type="scientific">Nocardiopsis metallicus</name>
    <dbReference type="NCBI Taxonomy" id="179819"/>
    <lineage>
        <taxon>Bacteria</taxon>
        <taxon>Bacillati</taxon>
        <taxon>Actinomycetota</taxon>
        <taxon>Actinomycetes</taxon>
        <taxon>Streptosporangiales</taxon>
        <taxon>Nocardiopsidaceae</taxon>
        <taxon>Nocardiopsis</taxon>
    </lineage>
</organism>
<proteinExistence type="inferred from homology"/>
<feature type="region of interest" description="Disordered" evidence="2">
    <location>
        <begin position="1"/>
        <end position="62"/>
    </location>
</feature>
<protein>
    <submittedName>
        <fullName evidence="4">Uncharacterized protein YjbJ (UPF0337 family)</fullName>
    </submittedName>
</protein>
<dbReference type="Proteomes" id="UP000579647">
    <property type="component" value="Unassembled WGS sequence"/>
</dbReference>
<gene>
    <name evidence="4" type="ORF">HNR07_006696</name>
</gene>
<dbReference type="RefSeq" id="WP_184370604.1">
    <property type="nucleotide sequence ID" value="NZ_BAAAKM010000006.1"/>
</dbReference>
<comment type="caution">
    <text evidence="4">The sequence shown here is derived from an EMBL/GenBank/DDBJ whole genome shotgun (WGS) entry which is preliminary data.</text>
</comment>
<evidence type="ECO:0000256" key="1">
    <source>
        <dbReference type="ARBA" id="ARBA00009129"/>
    </source>
</evidence>
<dbReference type="InterPro" id="IPR036629">
    <property type="entry name" value="YjbJ_sf"/>
</dbReference>
<comment type="similarity">
    <text evidence="1">Belongs to the UPF0337 (CsbD) family.</text>
</comment>
<dbReference type="EMBL" id="JACHDO010000001">
    <property type="protein sequence ID" value="MBB5495559.1"/>
    <property type="molecule type" value="Genomic_DNA"/>
</dbReference>
<dbReference type="Gene3D" id="1.10.1470.10">
    <property type="entry name" value="YjbJ"/>
    <property type="match status" value="1"/>
</dbReference>
<dbReference type="SUPFAM" id="SSF69047">
    <property type="entry name" value="Hypothetical protein YjbJ"/>
    <property type="match status" value="1"/>
</dbReference>
<dbReference type="AlphaFoldDB" id="A0A840WF04"/>
<evidence type="ECO:0000259" key="3">
    <source>
        <dbReference type="Pfam" id="PF05532"/>
    </source>
</evidence>
<evidence type="ECO:0000313" key="4">
    <source>
        <dbReference type="EMBL" id="MBB5495559.1"/>
    </source>
</evidence>
<reference evidence="4 5" key="1">
    <citation type="submission" date="2020-08" db="EMBL/GenBank/DDBJ databases">
        <title>Sequencing the genomes of 1000 actinobacteria strains.</title>
        <authorList>
            <person name="Klenk H.-P."/>
        </authorList>
    </citation>
    <scope>NUCLEOTIDE SEQUENCE [LARGE SCALE GENOMIC DNA]</scope>
    <source>
        <strain evidence="4 5">DSM 44598</strain>
    </source>
</reference>
<name>A0A840WF04_9ACTN</name>
<accession>A0A840WF04</accession>
<feature type="domain" description="CsbD-like" evidence="3">
    <location>
        <begin position="5"/>
        <end position="46"/>
    </location>
</feature>
<keyword evidence="5" id="KW-1185">Reference proteome</keyword>
<dbReference type="InterPro" id="IPR008462">
    <property type="entry name" value="CsbD"/>
</dbReference>
<evidence type="ECO:0000313" key="5">
    <source>
        <dbReference type="Proteomes" id="UP000579647"/>
    </source>
</evidence>
<dbReference type="Pfam" id="PF05532">
    <property type="entry name" value="CsbD"/>
    <property type="match status" value="1"/>
</dbReference>
<sequence>MGKHFDDAAGKGKEAFGKVTGDRGTEFEGKADQAKAGAKDAADKAKGKAEELKDKAEDAFESAGEKIKDVFKKK</sequence>
<evidence type="ECO:0000256" key="2">
    <source>
        <dbReference type="SAM" id="MobiDB-lite"/>
    </source>
</evidence>